<name>A0AAV4LL07_BABCB</name>
<dbReference type="RefSeq" id="XP_067712708.1">
    <property type="nucleotide sequence ID" value="XM_067856607.1"/>
</dbReference>
<organism evidence="1 2">
    <name type="scientific">Babesia caballi</name>
    <dbReference type="NCBI Taxonomy" id="5871"/>
    <lineage>
        <taxon>Eukaryota</taxon>
        <taxon>Sar</taxon>
        <taxon>Alveolata</taxon>
        <taxon>Apicomplexa</taxon>
        <taxon>Aconoidasida</taxon>
        <taxon>Piroplasmida</taxon>
        <taxon>Babesiidae</taxon>
        <taxon>Babesia</taxon>
    </lineage>
</organism>
<accession>A0AAV4LL07</accession>
<evidence type="ECO:0000313" key="2">
    <source>
        <dbReference type="Proteomes" id="UP001497744"/>
    </source>
</evidence>
<protein>
    <submittedName>
        <fullName evidence="1">Cyclin-related protein, putative</fullName>
    </submittedName>
</protein>
<reference evidence="1 2" key="1">
    <citation type="submission" date="2021-06" db="EMBL/GenBank/DDBJ databases">
        <title>Genome sequence of Babesia caballi.</title>
        <authorList>
            <person name="Yamagishi J."/>
            <person name="Kidaka T."/>
            <person name="Ochi A."/>
        </authorList>
    </citation>
    <scope>NUCLEOTIDE SEQUENCE [LARGE SCALE GENOMIC DNA]</scope>
    <source>
        <strain evidence="1">USDA-D6B2</strain>
    </source>
</reference>
<dbReference type="AlphaFoldDB" id="A0AAV4LL07"/>
<comment type="caution">
    <text evidence="1">The sequence shown here is derived from an EMBL/GenBank/DDBJ whole genome shotgun (WGS) entry which is preliminary data.</text>
</comment>
<dbReference type="GeneID" id="94192120"/>
<evidence type="ECO:0000313" key="1">
    <source>
        <dbReference type="EMBL" id="GIX60637.1"/>
    </source>
</evidence>
<keyword evidence="2" id="KW-1185">Reference proteome</keyword>
<dbReference type="EMBL" id="BPLF01000001">
    <property type="protein sequence ID" value="GIX60637.1"/>
    <property type="molecule type" value="Genomic_DNA"/>
</dbReference>
<proteinExistence type="predicted"/>
<dbReference type="Proteomes" id="UP001497744">
    <property type="component" value="Unassembled WGS sequence"/>
</dbReference>
<sequence>MLSEQEIGGSDRLKAVVKGPVEPGTLTRNATIEHPGVVRNIGDCPLTLRRSVGEWSIHESHKNGYFNKDSHQFHEEPDNCASTPRHHIFSARSHADANTGLETVHNRKGLYGDLSYPDSTDLRERRTISLGDVSEGIDFETLLYGPLHDQSLKQQHQQSVSTTDSCRFEQPRPVWHFFNAITSDDVQCEAEDWGIDRSIYTRYARSGFFADCHIADSMHHGEYLNHTDFEDFAECRIPLIVCIISTSRETRPNEVQRGIVPLAVNLLDRYIVKHKNSMSRLISIACAHTDGTSSEGSSKQASLASSINAADLTSLDSSIAKGLKNKSNNDNIIKLRFKFSSDDKFGLNKTAMEHPFHANAQCVDTDSCRDDNSDYGETDCNAAFRSGSKLDLIYNFVAAACFFIADRYNGLSNTSVKALLYKWEAICHTFTNTLDAAKYIRENRATALSIIMSFMFDIYFVLEYKLTTPFPCHMVQDLILSTTDFRCSQNPGEYNIYQKSAAIMARIAYVDDTFHRFPPSIITLAIYSVVRRLAVRNEFVDDENAWLLVDDSDAEIRRCSDLLVNTMMQYVNTDILDALTQPVYMKHQNDELFGLIFDDLCELDIGELRSVASTLVALC</sequence>
<gene>
    <name evidence="1" type="ORF">BcabD6B2_00720</name>
</gene>